<dbReference type="EMBL" id="KZ819288">
    <property type="protein sequence ID" value="PWN99556.1"/>
    <property type="molecule type" value="Genomic_DNA"/>
</dbReference>
<dbReference type="Proteomes" id="UP000245946">
    <property type="component" value="Unassembled WGS sequence"/>
</dbReference>
<keyword evidence="2" id="KW-1185">Reference proteome</keyword>
<organism evidence="1 2">
    <name type="scientific">Tilletiopsis washingtonensis</name>
    <dbReference type="NCBI Taxonomy" id="58919"/>
    <lineage>
        <taxon>Eukaryota</taxon>
        <taxon>Fungi</taxon>
        <taxon>Dikarya</taxon>
        <taxon>Basidiomycota</taxon>
        <taxon>Ustilaginomycotina</taxon>
        <taxon>Exobasidiomycetes</taxon>
        <taxon>Entylomatales</taxon>
        <taxon>Entylomatales incertae sedis</taxon>
        <taxon>Tilletiopsis</taxon>
    </lineage>
</organism>
<evidence type="ECO:0008006" key="3">
    <source>
        <dbReference type="Google" id="ProtNLM"/>
    </source>
</evidence>
<reference evidence="1 2" key="1">
    <citation type="journal article" date="2018" name="Mol. Biol. Evol.">
        <title>Broad Genomic Sampling Reveals a Smut Pathogenic Ancestry of the Fungal Clade Ustilaginomycotina.</title>
        <authorList>
            <person name="Kijpornyongpan T."/>
            <person name="Mondo S.J."/>
            <person name="Barry K."/>
            <person name="Sandor L."/>
            <person name="Lee J."/>
            <person name="Lipzen A."/>
            <person name="Pangilinan J."/>
            <person name="LaButti K."/>
            <person name="Hainaut M."/>
            <person name="Henrissat B."/>
            <person name="Grigoriev I.V."/>
            <person name="Spatafora J.W."/>
            <person name="Aime M.C."/>
        </authorList>
    </citation>
    <scope>NUCLEOTIDE SEQUENCE [LARGE SCALE GENOMIC DNA]</scope>
    <source>
        <strain evidence="1 2">MCA 4186</strain>
    </source>
</reference>
<protein>
    <recommendedName>
        <fullName evidence="3">Hemerythrin-like domain-containing protein</fullName>
    </recommendedName>
</protein>
<evidence type="ECO:0000313" key="2">
    <source>
        <dbReference type="Proteomes" id="UP000245946"/>
    </source>
</evidence>
<gene>
    <name evidence="1" type="ORF">FA09DRAFT_359567</name>
</gene>
<name>A0A316ZE31_9BASI</name>
<dbReference type="AlphaFoldDB" id="A0A316ZE31"/>
<sequence>MPDSLGAPHPAPLGRAMRLHRLRRPAPSSALLHSNGAADSPAGLSPSLESAAFAALHRTLDTLKRGLMRGFASIQLQMAKDHSANMRAWLAYIAAWTAATMAHHVALEQLLLPALEAHLSTALRLKLPSYAMLRGAINALGAPVLAWQTSPATYDAHELHLLVSRLAAELHDVAAAETAFVTQANLAHLSEAELRSTHLSARERNEVHFSQSLLAAAWSTWHRGVWRFAPRLDER</sequence>
<evidence type="ECO:0000313" key="1">
    <source>
        <dbReference type="EMBL" id="PWN99556.1"/>
    </source>
</evidence>
<dbReference type="GeneID" id="37272669"/>
<dbReference type="RefSeq" id="XP_025599835.1">
    <property type="nucleotide sequence ID" value="XM_025745125.1"/>
</dbReference>
<proteinExistence type="predicted"/>
<accession>A0A316ZE31</accession>